<name>A0A916QM64_9GAMM</name>
<evidence type="ECO:0000313" key="4">
    <source>
        <dbReference type="Proteomes" id="UP000627715"/>
    </source>
</evidence>
<organism evidence="3 4">
    <name type="scientific">Pseudohongiella nitratireducens</name>
    <dbReference type="NCBI Taxonomy" id="1768907"/>
    <lineage>
        <taxon>Bacteria</taxon>
        <taxon>Pseudomonadati</taxon>
        <taxon>Pseudomonadota</taxon>
        <taxon>Gammaproteobacteria</taxon>
        <taxon>Pseudomonadales</taxon>
        <taxon>Pseudohongiellaceae</taxon>
        <taxon>Pseudohongiella</taxon>
    </lineage>
</organism>
<dbReference type="SUPFAM" id="SSF50952">
    <property type="entry name" value="Soluble quinoprotein glucose dehydrogenase"/>
    <property type="match status" value="1"/>
</dbReference>
<dbReference type="Pfam" id="PF07995">
    <property type="entry name" value="GSDH"/>
    <property type="match status" value="1"/>
</dbReference>
<proteinExistence type="predicted"/>
<dbReference type="RefSeq" id="WP_068810132.1">
    <property type="nucleotide sequence ID" value="NZ_BMIY01000010.1"/>
</dbReference>
<dbReference type="InterPro" id="IPR011041">
    <property type="entry name" value="Quinoprot_gluc/sorb_DH_b-prop"/>
</dbReference>
<keyword evidence="1" id="KW-0732">Signal</keyword>
<reference evidence="3" key="2">
    <citation type="submission" date="2020-09" db="EMBL/GenBank/DDBJ databases">
        <authorList>
            <person name="Sun Q."/>
            <person name="Zhou Y."/>
        </authorList>
    </citation>
    <scope>NUCLEOTIDE SEQUENCE</scope>
    <source>
        <strain evidence="3">CGMCC 1.15425</strain>
    </source>
</reference>
<dbReference type="Gene3D" id="2.120.10.30">
    <property type="entry name" value="TolB, C-terminal domain"/>
    <property type="match status" value="1"/>
</dbReference>
<dbReference type="Proteomes" id="UP000627715">
    <property type="component" value="Unassembled WGS sequence"/>
</dbReference>
<reference evidence="3" key="1">
    <citation type="journal article" date="2014" name="Int. J. Syst. Evol. Microbiol.">
        <title>Complete genome sequence of Corynebacterium casei LMG S-19264T (=DSM 44701T), isolated from a smear-ripened cheese.</title>
        <authorList>
            <consortium name="US DOE Joint Genome Institute (JGI-PGF)"/>
            <person name="Walter F."/>
            <person name="Albersmeier A."/>
            <person name="Kalinowski J."/>
            <person name="Ruckert C."/>
        </authorList>
    </citation>
    <scope>NUCLEOTIDE SEQUENCE</scope>
    <source>
        <strain evidence="3">CGMCC 1.15425</strain>
    </source>
</reference>
<dbReference type="PANTHER" id="PTHR19328:SF75">
    <property type="entry name" value="ALDOSE SUGAR DEHYDROGENASE YLII"/>
    <property type="match status" value="1"/>
</dbReference>
<feature type="signal peptide" evidence="1">
    <location>
        <begin position="1"/>
        <end position="23"/>
    </location>
</feature>
<dbReference type="InterPro" id="IPR012938">
    <property type="entry name" value="Glc/Sorbosone_DH"/>
</dbReference>
<dbReference type="InterPro" id="IPR011042">
    <property type="entry name" value="6-blade_b-propeller_TolB-like"/>
</dbReference>
<feature type="domain" description="Glucose/Sorbosone dehydrogenase" evidence="2">
    <location>
        <begin position="57"/>
        <end position="388"/>
    </location>
</feature>
<sequence length="394" mass="43236">MRHTPLLLLFLFTLLPALTPAYGQGRPSPYPLPSAPVELETYNATVKATVVAQGIPRPFGFEVLPNGDILITDRYSPALRVIQGNELIPEPMQGLPPVRTGFHSGLLDVIAHPLFSDNQLIYLTYHVALDNDGEYAIALGRGRYDGSIELKDFEQLFEGTPMTISGGSRMAFAPDGKLFVTVGGAMDRRPLAQDLSRLEGKVLRLNENGTIPADNPFIDHADAHPAIYSYGHRDQYAIAIHPESGELFHAELGPLGGDKLNIIKPGANYGWPLYGYGSYNDGEPMEKLPREGYESAILIWQPGIVPSGLLFYTGEAFPQWQGQMLAGSIQRGRIPGTGGLERVVFDNLMQEVQRETMVTELRQRIRDVSQGPDGAIYLLTEEENGAVIKLEPAS</sequence>
<feature type="chain" id="PRO_5037724795" evidence="1">
    <location>
        <begin position="24"/>
        <end position="394"/>
    </location>
</feature>
<keyword evidence="4" id="KW-1185">Reference proteome</keyword>
<comment type="caution">
    <text evidence="3">The sequence shown here is derived from an EMBL/GenBank/DDBJ whole genome shotgun (WGS) entry which is preliminary data.</text>
</comment>
<gene>
    <name evidence="3" type="ORF">GCM10011403_24320</name>
</gene>
<dbReference type="EMBL" id="BMIY01000010">
    <property type="protein sequence ID" value="GFZ80237.1"/>
    <property type="molecule type" value="Genomic_DNA"/>
</dbReference>
<evidence type="ECO:0000313" key="3">
    <source>
        <dbReference type="EMBL" id="GFZ80237.1"/>
    </source>
</evidence>
<dbReference type="PANTHER" id="PTHR19328">
    <property type="entry name" value="HEDGEHOG-INTERACTING PROTEIN"/>
    <property type="match status" value="1"/>
</dbReference>
<accession>A0A916QM64</accession>
<dbReference type="AlphaFoldDB" id="A0A916QM64"/>
<evidence type="ECO:0000259" key="2">
    <source>
        <dbReference type="Pfam" id="PF07995"/>
    </source>
</evidence>
<protein>
    <submittedName>
        <fullName evidence="3">Dehydrogenase</fullName>
    </submittedName>
</protein>
<evidence type="ECO:0000256" key="1">
    <source>
        <dbReference type="SAM" id="SignalP"/>
    </source>
</evidence>
<dbReference type="OrthoDB" id="9770043at2"/>